<dbReference type="PANTHER" id="PTHR35563:SF2">
    <property type="entry name" value="BARREL METAL-DEPENDENT HYDROLASE, PUTATIVE (AFU_ORTHOLOGUE AFUA_1G16240)-RELATED"/>
    <property type="match status" value="1"/>
</dbReference>
<protein>
    <submittedName>
        <fullName evidence="2">TIM-barrel fold metal-dependent hydrolase</fullName>
    </submittedName>
</protein>
<name>A0ABD5AIQ9_ACICA</name>
<evidence type="ECO:0000313" key="3">
    <source>
        <dbReference type="Proteomes" id="UP001240164"/>
    </source>
</evidence>
<reference evidence="2 3" key="1">
    <citation type="submission" date="2023-07" db="EMBL/GenBank/DDBJ databases">
        <title>Sorghum-associated microbial communities from plants grown in Nebraska, USA.</title>
        <authorList>
            <person name="Schachtman D."/>
        </authorList>
    </citation>
    <scope>NUCLEOTIDE SEQUENCE [LARGE SCALE GENOMIC DNA]</scope>
    <source>
        <strain evidence="2 3">CC146</strain>
    </source>
</reference>
<organism evidence="2 3">
    <name type="scientific">Acinetobacter calcoaceticus</name>
    <dbReference type="NCBI Taxonomy" id="471"/>
    <lineage>
        <taxon>Bacteria</taxon>
        <taxon>Pseudomonadati</taxon>
        <taxon>Pseudomonadota</taxon>
        <taxon>Gammaproteobacteria</taxon>
        <taxon>Moraxellales</taxon>
        <taxon>Moraxellaceae</taxon>
        <taxon>Acinetobacter</taxon>
        <taxon>Acinetobacter calcoaceticus/baumannii complex</taxon>
    </lineage>
</organism>
<dbReference type="InterPro" id="IPR032466">
    <property type="entry name" value="Metal_Hydrolase"/>
</dbReference>
<dbReference type="Gene3D" id="3.20.20.140">
    <property type="entry name" value="Metal-dependent hydrolases"/>
    <property type="match status" value="1"/>
</dbReference>
<dbReference type="GO" id="GO:0016787">
    <property type="term" value="F:hydrolase activity"/>
    <property type="evidence" value="ECO:0007669"/>
    <property type="project" value="UniProtKB-KW"/>
</dbReference>
<evidence type="ECO:0000313" key="2">
    <source>
        <dbReference type="EMBL" id="MDP9802281.1"/>
    </source>
</evidence>
<dbReference type="InterPro" id="IPR052358">
    <property type="entry name" value="Aro_Compnd_Degr_Hydrolases"/>
</dbReference>
<dbReference type="Proteomes" id="UP001240164">
    <property type="component" value="Unassembled WGS sequence"/>
</dbReference>
<dbReference type="EMBL" id="JAUSQP010000001">
    <property type="protein sequence ID" value="MDP9802281.1"/>
    <property type="molecule type" value="Genomic_DNA"/>
</dbReference>
<dbReference type="SUPFAM" id="SSF51556">
    <property type="entry name" value="Metallo-dependent hydrolases"/>
    <property type="match status" value="1"/>
</dbReference>
<gene>
    <name evidence="2" type="ORF">J2771_000535</name>
</gene>
<feature type="domain" description="Amidohydrolase-related" evidence="1">
    <location>
        <begin position="10"/>
        <end position="277"/>
    </location>
</feature>
<keyword evidence="2" id="KW-0378">Hydrolase</keyword>
<accession>A0ABD5AIQ9</accession>
<dbReference type="Pfam" id="PF04909">
    <property type="entry name" value="Amidohydro_2"/>
    <property type="match status" value="1"/>
</dbReference>
<evidence type="ECO:0000259" key="1">
    <source>
        <dbReference type="Pfam" id="PF04909"/>
    </source>
</evidence>
<proteinExistence type="predicted"/>
<dbReference type="RefSeq" id="WP_307009590.1">
    <property type="nucleotide sequence ID" value="NZ_JAUSQP010000001.1"/>
</dbReference>
<sequence>MSFNLPKGSWDCHFHIYGPFDRFPLPEDAAYQPEPATFKQMLELHKSLGIEHGVFVQAVAYGSDNFIILDAIEQSNFNYRGVALIDHDIKDQQLVELKHGGICGVRFNMMGHLPGSHDPQALRGLVERVAKLGLHIQIHGKIEDIFPAIEAWKDIDVDIVIDHMARPNLLDSQDAENTFNKLQQVMMNPKHWLKISGIDRAMNGQPANTWEASLDWVQKLIKLAPNRVVWGTDWPHPNVKGEVPNDHELLQFALKALDDTPELIQAVFVDNPRNLYFKEN</sequence>
<dbReference type="PANTHER" id="PTHR35563">
    <property type="entry name" value="BARREL METAL-DEPENDENT HYDROLASE, PUTATIVE (AFU_ORTHOLOGUE AFUA_1G16240)-RELATED"/>
    <property type="match status" value="1"/>
</dbReference>
<dbReference type="InterPro" id="IPR006680">
    <property type="entry name" value="Amidohydro-rel"/>
</dbReference>
<dbReference type="AlphaFoldDB" id="A0ABD5AIQ9"/>
<comment type="caution">
    <text evidence="2">The sequence shown here is derived from an EMBL/GenBank/DDBJ whole genome shotgun (WGS) entry which is preliminary data.</text>
</comment>